<dbReference type="InterPro" id="IPR021147">
    <property type="entry name" value="DUF697"/>
</dbReference>
<accession>A0A0R2B6B9</accession>
<dbReference type="Pfam" id="PF05128">
    <property type="entry name" value="DUF697"/>
    <property type="match status" value="1"/>
</dbReference>
<dbReference type="GO" id="GO:0016020">
    <property type="term" value="C:membrane"/>
    <property type="evidence" value="ECO:0007669"/>
    <property type="project" value="UniProtKB-SubCell"/>
</dbReference>
<proteinExistence type="predicted"/>
<evidence type="ECO:0000256" key="3">
    <source>
        <dbReference type="ARBA" id="ARBA00022989"/>
    </source>
</evidence>
<reference evidence="5 6" key="1">
    <citation type="journal article" date="2015" name="Genome Announc.">
        <title>Expanding the biotechnology potential of lactobacilli through comparative genomics of 213 strains and associated genera.</title>
        <authorList>
            <person name="Sun Z."/>
            <person name="Harris H.M."/>
            <person name="McCann A."/>
            <person name="Guo C."/>
            <person name="Argimon S."/>
            <person name="Zhang W."/>
            <person name="Yang X."/>
            <person name="Jeffery I.B."/>
            <person name="Cooney J.C."/>
            <person name="Kagawa T.F."/>
            <person name="Liu W."/>
            <person name="Song Y."/>
            <person name="Salvetti E."/>
            <person name="Wrobel A."/>
            <person name="Rasinkangas P."/>
            <person name="Parkhill J."/>
            <person name="Rea M.C."/>
            <person name="O'Sullivan O."/>
            <person name="Ritari J."/>
            <person name="Douillard F.P."/>
            <person name="Paul Ross R."/>
            <person name="Yang R."/>
            <person name="Briner A.E."/>
            <person name="Felis G.E."/>
            <person name="de Vos W.M."/>
            <person name="Barrangou R."/>
            <person name="Klaenhammer T.R."/>
            <person name="Caufield P.W."/>
            <person name="Cui Y."/>
            <person name="Zhang H."/>
            <person name="O'Toole P.W."/>
        </authorList>
    </citation>
    <scope>NUCLEOTIDE SEQUENCE [LARGE SCALE GENOMIC DNA]</scope>
    <source>
        <strain evidence="5 6">DSM 20452</strain>
    </source>
</reference>
<dbReference type="EMBL" id="AYYN01000082">
    <property type="protein sequence ID" value="KRM74958.1"/>
    <property type="molecule type" value="Genomic_DNA"/>
</dbReference>
<comment type="subcellular location">
    <subcellularLocation>
        <location evidence="1">Membrane</location>
        <topology evidence="1">Multi-pass membrane protein</topology>
    </subcellularLocation>
</comment>
<evidence type="ECO:0000313" key="6">
    <source>
        <dbReference type="Proteomes" id="UP000051612"/>
    </source>
</evidence>
<dbReference type="AlphaFoldDB" id="A0A0R2B6B9"/>
<protein>
    <submittedName>
        <fullName evidence="5">GTPase domain-containing protein</fullName>
    </submittedName>
</protein>
<evidence type="ECO:0000256" key="2">
    <source>
        <dbReference type="ARBA" id="ARBA00022692"/>
    </source>
</evidence>
<keyword evidence="3" id="KW-1133">Transmembrane helix</keyword>
<evidence type="ECO:0000256" key="1">
    <source>
        <dbReference type="ARBA" id="ARBA00004141"/>
    </source>
</evidence>
<comment type="caution">
    <text evidence="5">The sequence shown here is derived from an EMBL/GenBank/DDBJ whole genome shotgun (WGS) entry which is preliminary data.</text>
</comment>
<keyword evidence="4" id="KW-0472">Membrane</keyword>
<organism evidence="5 6">
    <name type="scientific">Ligilactobacillus murinus DSM 20452 = NBRC 14221</name>
    <dbReference type="NCBI Taxonomy" id="1423772"/>
    <lineage>
        <taxon>Bacteria</taxon>
        <taxon>Bacillati</taxon>
        <taxon>Bacillota</taxon>
        <taxon>Bacilli</taxon>
        <taxon>Lactobacillales</taxon>
        <taxon>Lactobacillaceae</taxon>
        <taxon>Ligilactobacillus</taxon>
    </lineage>
</organism>
<dbReference type="Proteomes" id="UP000051612">
    <property type="component" value="Unassembled WGS sequence"/>
</dbReference>
<dbReference type="RefSeq" id="WP_004050351.1">
    <property type="nucleotide sequence ID" value="NZ_AYYN01000082.1"/>
</dbReference>
<evidence type="ECO:0000313" key="5">
    <source>
        <dbReference type="EMBL" id="KRM74958.1"/>
    </source>
</evidence>
<evidence type="ECO:0000256" key="4">
    <source>
        <dbReference type="ARBA" id="ARBA00023136"/>
    </source>
</evidence>
<gene>
    <name evidence="5" type="ORF">FC48_GL000251</name>
</gene>
<dbReference type="PATRIC" id="fig|1423772.3.peg.276"/>
<sequence length="148" mass="15211">MDKKDEQTVETPKQKANKAVHTAALGAATVAATPIPFADAVALMPIQTAMIVQIYRAYGKKVSKGMVQGVLKSTFATTLGRSLAGNLFKLVPGAGSILGGAISAGVAVSVTEAIGQVLIKEFEDGNAIDLESLSSIILTAIALATKKK</sequence>
<keyword evidence="2" id="KW-0812">Transmembrane</keyword>
<name>A0A0R2B6B9_9LACO</name>